<accession>A0A7R8ZKC1</accession>
<reference evidence="7" key="1">
    <citation type="submission" date="2020-11" db="EMBL/GenBank/DDBJ databases">
        <authorList>
            <person name="Tran Van P."/>
        </authorList>
    </citation>
    <scope>NUCLEOTIDE SEQUENCE</scope>
</reference>
<dbReference type="InterPro" id="IPR041863">
    <property type="entry name" value="PolD2_C"/>
</dbReference>
<organism evidence="7">
    <name type="scientific">Cyprideis torosa</name>
    <dbReference type="NCBI Taxonomy" id="163714"/>
    <lineage>
        <taxon>Eukaryota</taxon>
        <taxon>Metazoa</taxon>
        <taxon>Ecdysozoa</taxon>
        <taxon>Arthropoda</taxon>
        <taxon>Crustacea</taxon>
        <taxon>Oligostraca</taxon>
        <taxon>Ostracoda</taxon>
        <taxon>Podocopa</taxon>
        <taxon>Podocopida</taxon>
        <taxon>Cytherocopina</taxon>
        <taxon>Cytheroidea</taxon>
        <taxon>Cytherideidae</taxon>
        <taxon>Cyprideis</taxon>
    </lineage>
</organism>
<evidence type="ECO:0000256" key="1">
    <source>
        <dbReference type="ARBA" id="ARBA00004123"/>
    </source>
</evidence>
<dbReference type="Gene3D" id="3.60.21.50">
    <property type="match status" value="1"/>
</dbReference>
<comment type="subcellular location">
    <subcellularLocation>
        <location evidence="1">Nucleus</location>
    </subcellularLocation>
</comment>
<dbReference type="CDD" id="cd07387">
    <property type="entry name" value="MPP_PolD2_C"/>
    <property type="match status" value="1"/>
</dbReference>
<dbReference type="Pfam" id="PF18018">
    <property type="entry name" value="DNA_pol_D_N"/>
    <property type="match status" value="1"/>
</dbReference>
<dbReference type="InterPro" id="IPR040663">
    <property type="entry name" value="DNA_pol_D_N"/>
</dbReference>
<protein>
    <submittedName>
        <fullName evidence="7">Uncharacterized protein</fullName>
    </submittedName>
</protein>
<dbReference type="EMBL" id="OB661252">
    <property type="protein sequence ID" value="CAD7227775.1"/>
    <property type="molecule type" value="Genomic_DNA"/>
</dbReference>
<evidence type="ECO:0000313" key="7">
    <source>
        <dbReference type="EMBL" id="CAD7227775.1"/>
    </source>
</evidence>
<feature type="domain" description="DNA polymerase alpha/delta/epsilon subunit B" evidence="5">
    <location>
        <begin position="181"/>
        <end position="392"/>
    </location>
</feature>
<keyword evidence="3" id="KW-0235">DNA replication</keyword>
<evidence type="ECO:0000256" key="4">
    <source>
        <dbReference type="ARBA" id="ARBA00023242"/>
    </source>
</evidence>
<dbReference type="InterPro" id="IPR024826">
    <property type="entry name" value="DNA_pol_delta/II_ssu"/>
</dbReference>
<evidence type="ECO:0000259" key="5">
    <source>
        <dbReference type="Pfam" id="PF04042"/>
    </source>
</evidence>
<feature type="domain" description="DNA polymerase delta subunit OB-fold" evidence="6">
    <location>
        <begin position="58"/>
        <end position="160"/>
    </location>
</feature>
<dbReference type="GO" id="GO:0003677">
    <property type="term" value="F:DNA binding"/>
    <property type="evidence" value="ECO:0007669"/>
    <property type="project" value="InterPro"/>
</dbReference>
<dbReference type="OrthoDB" id="3763at2759"/>
<evidence type="ECO:0000259" key="6">
    <source>
        <dbReference type="Pfam" id="PF18018"/>
    </source>
</evidence>
<name>A0A7R8ZKC1_9CRUS</name>
<evidence type="ECO:0000256" key="3">
    <source>
        <dbReference type="ARBA" id="ARBA00022705"/>
    </source>
</evidence>
<dbReference type="InterPro" id="IPR007185">
    <property type="entry name" value="DNA_pol_a/d/e_bsu"/>
</dbReference>
<proteinExistence type="inferred from homology"/>
<evidence type="ECO:0000256" key="2">
    <source>
        <dbReference type="ARBA" id="ARBA00006035"/>
    </source>
</evidence>
<dbReference type="PANTHER" id="PTHR10416:SF0">
    <property type="entry name" value="DNA POLYMERASE DELTA SUBUNIT 2"/>
    <property type="match status" value="1"/>
</dbReference>
<dbReference type="Gene3D" id="2.40.50.430">
    <property type="match status" value="1"/>
</dbReference>
<dbReference type="GO" id="GO:0006271">
    <property type="term" value="P:DNA strand elongation involved in DNA replication"/>
    <property type="evidence" value="ECO:0007669"/>
    <property type="project" value="TreeGrafter"/>
</dbReference>
<comment type="similarity">
    <text evidence="2">Belongs to the DNA polymerase delta/II small subunit family.</text>
</comment>
<dbReference type="GO" id="GO:0043625">
    <property type="term" value="C:delta DNA polymerase complex"/>
    <property type="evidence" value="ECO:0007669"/>
    <property type="project" value="TreeGrafter"/>
</dbReference>
<sequence>MTMGVRHADTLEVPLLTPASVKDLTAPVTRESAEYQNLSAKFLVQERTFNRQYASLYQASVLRLSQAEEQGAECIVVGTLYKQQPLKPSILQEVSEEANLTPQPIREKFVDEEQDVLILEDEAQRTVLLGDLVKPGPFVTGPVVGVRGVAEEGGKFQVKELIWPTPIPPPERTETDKDLFVCLVSGLGLSGDETNLINFSLFKDRLAGLCGDQEESGRVVHLIIAGNSMSTSTHDRDAHKKAKYLTRNVAPSTLKGMQFLDSRLAELLPTLPVDIMPGDLDPANAMLPQQPLHPAMFPSSSPWSSFRSVTNPHECTINEVHFLGTSGQNVRDISRYSTVEDPLVILESLLRWGHLAPTGPDTLPTYPFYHHDPFIIERAPHVFFAGNQSNFDTKLYTMPGGGDVRLISLPCFATTGTAVLVNLRNLEVQTLSFMDDVGIMDDQSD</sequence>
<gene>
    <name evidence="7" type="ORF">CTOB1V02_LOCUS5673</name>
</gene>
<keyword evidence="4" id="KW-0539">Nucleus</keyword>
<dbReference type="PANTHER" id="PTHR10416">
    <property type="entry name" value="DNA POLYMERASE DELTA SUBUNIT 2"/>
    <property type="match status" value="1"/>
</dbReference>
<dbReference type="Pfam" id="PF04042">
    <property type="entry name" value="DNA_pol_E_B"/>
    <property type="match status" value="1"/>
</dbReference>
<dbReference type="AlphaFoldDB" id="A0A7R8ZKC1"/>